<dbReference type="SUPFAM" id="SSF52540">
    <property type="entry name" value="P-loop containing nucleoside triphosphate hydrolases"/>
    <property type="match status" value="1"/>
</dbReference>
<feature type="region of interest" description="Disordered" evidence="1">
    <location>
        <begin position="225"/>
        <end position="253"/>
    </location>
</feature>
<evidence type="ECO:0000313" key="3">
    <source>
        <dbReference type="Proteomes" id="UP000475325"/>
    </source>
</evidence>
<dbReference type="AlphaFoldDB" id="A0A7C8N470"/>
<dbReference type="InterPro" id="IPR027417">
    <property type="entry name" value="P-loop_NTPase"/>
</dbReference>
<dbReference type="EMBL" id="WIQW01000121">
    <property type="protein sequence ID" value="KAF3081892.1"/>
    <property type="molecule type" value="Genomic_DNA"/>
</dbReference>
<dbReference type="Gene3D" id="3.40.50.300">
    <property type="entry name" value="P-loop containing nucleotide triphosphate hydrolases"/>
    <property type="match status" value="1"/>
</dbReference>
<feature type="compositionally biased region" description="Polar residues" evidence="1">
    <location>
        <begin position="72"/>
        <end position="90"/>
    </location>
</feature>
<comment type="caution">
    <text evidence="2">The sequence shown here is derived from an EMBL/GenBank/DDBJ whole genome shotgun (WGS) entry which is preliminary data.</text>
</comment>
<feature type="region of interest" description="Disordered" evidence="1">
    <location>
        <begin position="1"/>
        <end position="113"/>
    </location>
</feature>
<dbReference type="PANTHER" id="PTHR36681:SF3">
    <property type="entry name" value="NUCLEAR GTPASE, GERMINAL CENTER-ASSOCIATED, TANDEM DUPLICATE 3"/>
    <property type="match status" value="1"/>
</dbReference>
<gene>
    <name evidence="2" type="ORF">TWF102_001516</name>
</gene>
<proteinExistence type="predicted"/>
<evidence type="ECO:0000313" key="2">
    <source>
        <dbReference type="EMBL" id="KAF3081892.1"/>
    </source>
</evidence>
<feature type="compositionally biased region" description="Pro residues" evidence="1">
    <location>
        <begin position="151"/>
        <end position="162"/>
    </location>
</feature>
<evidence type="ECO:0000256" key="1">
    <source>
        <dbReference type="SAM" id="MobiDB-lite"/>
    </source>
</evidence>
<name>A0A7C8N470_ORBOL</name>
<organism evidence="2 3">
    <name type="scientific">Orbilia oligospora</name>
    <name type="common">Nematode-trapping fungus</name>
    <name type="synonym">Arthrobotrys oligospora</name>
    <dbReference type="NCBI Taxonomy" id="2813651"/>
    <lineage>
        <taxon>Eukaryota</taxon>
        <taxon>Fungi</taxon>
        <taxon>Dikarya</taxon>
        <taxon>Ascomycota</taxon>
        <taxon>Pezizomycotina</taxon>
        <taxon>Orbiliomycetes</taxon>
        <taxon>Orbiliales</taxon>
        <taxon>Orbiliaceae</taxon>
        <taxon>Orbilia</taxon>
    </lineage>
</organism>
<dbReference type="Proteomes" id="UP000475325">
    <property type="component" value="Unassembled WGS sequence"/>
</dbReference>
<sequence length="1071" mass="119934">MSKPVRSSNRVKGRCKASQEEPGPSSHLASSNSTPLEANKPASGKATQSSKKKNNNTKPTKISGSHIPADTVKQQEASFVSQGVKRSQSIPVKREEPSPAPESAIAGEGPPWFDYRDLPASVVSPMRQTRPEDMSQAQLDYLLKLSQHSPSAPPPNFYPQPPGLSSNINPLTTPSAPKGNSEEKHQELMANHRKAADRQTSFATLGGEVRGLRLSGNRVATTIAATQKRKRLGSQPQRESPQVPKAEPTLKEVPNPLDCEMAKERARRGQFAVHSELSAGGILQSQLASCKELLEDLGQILGKLPVARQDPHAKDIQGDIKKFLSCGIDGGGIVGFLGETRVGKSTLLNALLDMEDFLPIEEYGKCMPIVLEFAKSRPGLGPFTMDVKYVTKAQLEEDAEILFREIYVEGAKLQRPNTREAKSIQRRLNHLFPDASWSSVSDAHEDINKLFAEDESLQREDGIIHAMDRRACIEQLRDLTVSFSNDRPTEPERWPLIDKIRVYLDSEILNTGAIIADIPGIDKEGTRVKAMQEYLSGVQDIIIVTKLEYIFVDDVDALKKIGYEGVTLLDGRSRGVLVTNHLDEYTNAKAKALFKKNVPFKASIEQAEKDLLHIQGQISGGNRGERKSKAEMISLAQKHEKTLEQICSSILDDFIEPQATVTFGSTIPTDDIAWQVFRVDPIAYAKTKKDGTFLAHLYDNMNIQQMVELQDYIGALTYPRQFRLAVSRFKRAQSIIANLIFWCSSEVKLPPAIRSSLEKTLLQEVSDLEDQMDIVKFEIAETISESLAGIYAHTEIAVYEATEKAQRKIINTTANLNTVRAVCKGGGEIGDTNWNSYILEEVREKMCDAWKGTITFTVQMMNTFQARYFETIESIESRFEEFINDQNVDNTMKAAFKNLIAKELQNSRLHMVEMCRDNIRVIHNMFRLAPLFNIYQQVKDARGGVRSRNIILESISEQIESENIFDQLGEIIMADIKAIEDYVYKSMKECHTEVIDELNHKLSHIVSERPNATKSRKDPKYKQDLLQNILINAYPEVEKIINTIGSLSPDNIVDMREAMINYAFPIVESVD</sequence>
<protein>
    <submittedName>
        <fullName evidence="2">Uncharacterized protein</fullName>
    </submittedName>
</protein>
<feature type="compositionally biased region" description="Polar residues" evidence="1">
    <location>
        <begin position="27"/>
        <end position="36"/>
    </location>
</feature>
<accession>A0A7C8N470</accession>
<reference evidence="2 3" key="1">
    <citation type="submission" date="2019-06" db="EMBL/GenBank/DDBJ databases">
        <authorList>
            <person name="Palmer J.M."/>
        </authorList>
    </citation>
    <scope>NUCLEOTIDE SEQUENCE [LARGE SCALE GENOMIC DNA]</scope>
    <source>
        <strain evidence="2 3">TWF102</strain>
    </source>
</reference>
<feature type="compositionally biased region" description="Polar residues" evidence="1">
    <location>
        <begin position="163"/>
        <end position="175"/>
    </location>
</feature>
<dbReference type="PANTHER" id="PTHR36681">
    <property type="entry name" value="NUCLEAR GTPASE, GERMINAL CENTER-ASSOCIATED, TANDEM DUPLICATE 3"/>
    <property type="match status" value="1"/>
</dbReference>
<feature type="region of interest" description="Disordered" evidence="1">
    <location>
        <begin position="144"/>
        <end position="198"/>
    </location>
</feature>